<organism evidence="1 2">
    <name type="scientific">Trematosphaeria pertusa</name>
    <dbReference type="NCBI Taxonomy" id="390896"/>
    <lineage>
        <taxon>Eukaryota</taxon>
        <taxon>Fungi</taxon>
        <taxon>Dikarya</taxon>
        <taxon>Ascomycota</taxon>
        <taxon>Pezizomycotina</taxon>
        <taxon>Dothideomycetes</taxon>
        <taxon>Pleosporomycetidae</taxon>
        <taxon>Pleosporales</taxon>
        <taxon>Massarineae</taxon>
        <taxon>Trematosphaeriaceae</taxon>
        <taxon>Trematosphaeria</taxon>
    </lineage>
</organism>
<gene>
    <name evidence="1" type="ORF">BU26DRAFT_121572</name>
</gene>
<protein>
    <submittedName>
        <fullName evidence="1">Uncharacterized protein</fullName>
    </submittedName>
</protein>
<dbReference type="RefSeq" id="XP_033677930.1">
    <property type="nucleotide sequence ID" value="XM_033819531.1"/>
</dbReference>
<sequence length="156" mass="17445">MPKPIISHCRSPSRIELIMDREPPSLEVILYSPSKPATTSQIQNQKKKVTNGINTRQLTSPTPIAGRARLTFVDRPPVPLASSLLPCLCAVSYGSSRKLTYFVLQRKREIQHGTLCACVRVCMWLDGDAGHGKVEKRLRGLDCCTREARHCGIFSW</sequence>
<dbReference type="AlphaFoldDB" id="A0A6A6HY03"/>
<proteinExistence type="predicted"/>
<keyword evidence="2" id="KW-1185">Reference proteome</keyword>
<accession>A0A6A6HY03</accession>
<dbReference type="Proteomes" id="UP000800094">
    <property type="component" value="Unassembled WGS sequence"/>
</dbReference>
<evidence type="ECO:0000313" key="2">
    <source>
        <dbReference type="Proteomes" id="UP000800094"/>
    </source>
</evidence>
<evidence type="ECO:0000313" key="1">
    <source>
        <dbReference type="EMBL" id="KAF2242926.1"/>
    </source>
</evidence>
<dbReference type="GeneID" id="54572861"/>
<name>A0A6A6HY03_9PLEO</name>
<reference evidence="1" key="1">
    <citation type="journal article" date="2020" name="Stud. Mycol.">
        <title>101 Dothideomycetes genomes: a test case for predicting lifestyles and emergence of pathogens.</title>
        <authorList>
            <person name="Haridas S."/>
            <person name="Albert R."/>
            <person name="Binder M."/>
            <person name="Bloem J."/>
            <person name="Labutti K."/>
            <person name="Salamov A."/>
            <person name="Andreopoulos B."/>
            <person name="Baker S."/>
            <person name="Barry K."/>
            <person name="Bills G."/>
            <person name="Bluhm B."/>
            <person name="Cannon C."/>
            <person name="Castanera R."/>
            <person name="Culley D."/>
            <person name="Daum C."/>
            <person name="Ezra D."/>
            <person name="Gonzalez J."/>
            <person name="Henrissat B."/>
            <person name="Kuo A."/>
            <person name="Liang C."/>
            <person name="Lipzen A."/>
            <person name="Lutzoni F."/>
            <person name="Magnuson J."/>
            <person name="Mondo S."/>
            <person name="Nolan M."/>
            <person name="Ohm R."/>
            <person name="Pangilinan J."/>
            <person name="Park H.-J."/>
            <person name="Ramirez L."/>
            <person name="Alfaro M."/>
            <person name="Sun H."/>
            <person name="Tritt A."/>
            <person name="Yoshinaga Y."/>
            <person name="Zwiers L.-H."/>
            <person name="Turgeon B."/>
            <person name="Goodwin S."/>
            <person name="Spatafora J."/>
            <person name="Crous P."/>
            <person name="Grigoriev I."/>
        </authorList>
    </citation>
    <scope>NUCLEOTIDE SEQUENCE</scope>
    <source>
        <strain evidence="1">CBS 122368</strain>
    </source>
</reference>
<dbReference type="EMBL" id="ML987206">
    <property type="protein sequence ID" value="KAF2242926.1"/>
    <property type="molecule type" value="Genomic_DNA"/>
</dbReference>